<feature type="domain" description="Gylcosyl hydrolase 115 C-terminal" evidence="3">
    <location>
        <begin position="658"/>
        <end position="805"/>
    </location>
</feature>
<dbReference type="Pfam" id="PF17829">
    <property type="entry name" value="GH115_C"/>
    <property type="match status" value="1"/>
</dbReference>
<dbReference type="PANTHER" id="PTHR37842:SF2">
    <property type="entry name" value="GYLCOSYL HYDROLASE 115 C-TERMINAL DOMAIN-CONTAINING PROTEIN"/>
    <property type="match status" value="1"/>
</dbReference>
<dbReference type="RefSeq" id="WP_379834273.1">
    <property type="nucleotide sequence ID" value="NZ_JBHRYQ010000001.1"/>
</dbReference>
<evidence type="ECO:0000313" key="5">
    <source>
        <dbReference type="Proteomes" id="UP001595616"/>
    </source>
</evidence>
<keyword evidence="1 4" id="KW-0378">Hydrolase</keyword>
<dbReference type="EMBL" id="JBHRYQ010000001">
    <property type="protein sequence ID" value="MFC3809345.1"/>
    <property type="molecule type" value="Genomic_DNA"/>
</dbReference>
<accession>A0ABV7YQQ9</accession>
<proteinExistence type="predicted"/>
<name>A0ABV7YQQ9_9BACT</name>
<dbReference type="InterPro" id="IPR031924">
    <property type="entry name" value="GH115"/>
</dbReference>
<dbReference type="Gene3D" id="3.30.379.10">
    <property type="entry name" value="Chitobiase/beta-hexosaminidase domain 2-like"/>
    <property type="match status" value="1"/>
</dbReference>
<feature type="signal peptide" evidence="2">
    <location>
        <begin position="1"/>
        <end position="21"/>
    </location>
</feature>
<keyword evidence="2" id="KW-0732">Signal</keyword>
<sequence>MPLKFKLFTFIFFVYSNLSFAQNPKPFALNRNVEIVTADPSNSYSILLADFLTEDTRKVFGTKRKKTLKQKIILRTINEKTTEISDEVFKKIDDSLTGKWEIFSYKNYKTKDIDYLIISGSDARGLAYGVFDLSEKIGVSPWYFWADVPIKTRKSAYSISDTISQTPSVKYRGIFINDEDWGLQPWAAKTFETDKKDIGPKTYAKVFELLLRLKANLIWPAMHPSTKAFYYYPENKEVADKYHIVVGTSHAEPMMRNNVDEWVDSTMGQYNYITNKTKILDYWKQRIDEIKDYENLYSIGMRGKHDSGMEGIKSKEEAVAFTNAIIKDQQNLLAKEMGKPKNTIPQVLTLYKEVLELYKVGLEVPEDVTLIWPDDNYGYIKNLSNATERDRTGGSGVYYHASYWGRPHDYLWISSTNPALMRFEMQKAYELGARNVWVVNVGDIKPLEYPTQLFLDMAYNISPFLKDEPTLSHLQNWTLKNLGNKNIGKILWKNYDLSFVRKPEFMGWSKVEPITKTAPTAFNLSENENRRSDFEELEKQVKKQRPNKKRYKDTYFQLVEYPVLAASKMNQKFLNLDLFYTEKPENRNDQNPNYKKALAAYSDIIKLTKTYNEEISDGKWNHMMSMNPRDLPVFKSPEELKDVAQKTSAAPNQKDIIILAGNYTVISYGASTFWQKISEPSINKHALVSKPFTLEEPLKNNLQNETYVEYELEIPVSGEYDINVQAIPLHPVNSKMGQKIGLQIDEKPSEIIDFETFDRSEEWKENVLSNKTIKGIKLQALEKGPHKIKISMIDPGVLIDAIIVSESK</sequence>
<keyword evidence="5" id="KW-1185">Reference proteome</keyword>
<dbReference type="PANTHER" id="PTHR37842">
    <property type="match status" value="1"/>
</dbReference>
<protein>
    <submittedName>
        <fullName evidence="4">Glycosyl hydrolase 115 family protein</fullName>
    </submittedName>
</protein>
<organism evidence="4 5">
    <name type="scientific">Lacihabitans lacunae</name>
    <dbReference type="NCBI Taxonomy" id="1028214"/>
    <lineage>
        <taxon>Bacteria</taxon>
        <taxon>Pseudomonadati</taxon>
        <taxon>Bacteroidota</taxon>
        <taxon>Cytophagia</taxon>
        <taxon>Cytophagales</taxon>
        <taxon>Leadbetterellaceae</taxon>
        <taxon>Lacihabitans</taxon>
    </lineage>
</organism>
<dbReference type="Gene3D" id="1.20.58.2150">
    <property type="match status" value="1"/>
</dbReference>
<evidence type="ECO:0000259" key="3">
    <source>
        <dbReference type="Pfam" id="PF17829"/>
    </source>
</evidence>
<dbReference type="SUPFAM" id="SSF55545">
    <property type="entry name" value="beta-N-acetylhexosaminidase-like domain"/>
    <property type="match status" value="1"/>
</dbReference>
<evidence type="ECO:0000313" key="4">
    <source>
        <dbReference type="EMBL" id="MFC3809345.1"/>
    </source>
</evidence>
<dbReference type="Gene3D" id="3.20.20.520">
    <property type="entry name" value="Glycosyl hydrolase family 115"/>
    <property type="match status" value="1"/>
</dbReference>
<reference evidence="5" key="1">
    <citation type="journal article" date="2019" name="Int. J. Syst. Evol. Microbiol.">
        <title>The Global Catalogue of Microorganisms (GCM) 10K type strain sequencing project: providing services to taxonomists for standard genome sequencing and annotation.</title>
        <authorList>
            <consortium name="The Broad Institute Genomics Platform"/>
            <consortium name="The Broad Institute Genome Sequencing Center for Infectious Disease"/>
            <person name="Wu L."/>
            <person name="Ma J."/>
        </authorList>
    </citation>
    <scope>NUCLEOTIDE SEQUENCE [LARGE SCALE GENOMIC DNA]</scope>
    <source>
        <strain evidence="5">CECT 7956</strain>
    </source>
</reference>
<evidence type="ECO:0000256" key="1">
    <source>
        <dbReference type="ARBA" id="ARBA00022801"/>
    </source>
</evidence>
<comment type="caution">
    <text evidence="4">The sequence shown here is derived from an EMBL/GenBank/DDBJ whole genome shotgun (WGS) entry which is preliminary data.</text>
</comment>
<dbReference type="InterPro" id="IPR042301">
    <property type="entry name" value="GH115_sf"/>
</dbReference>
<dbReference type="InterPro" id="IPR029018">
    <property type="entry name" value="Hex-like_dom2"/>
</dbReference>
<dbReference type="InterPro" id="IPR041437">
    <property type="entry name" value="GH115_C"/>
</dbReference>
<dbReference type="Proteomes" id="UP001595616">
    <property type="component" value="Unassembled WGS sequence"/>
</dbReference>
<evidence type="ECO:0000256" key="2">
    <source>
        <dbReference type="SAM" id="SignalP"/>
    </source>
</evidence>
<gene>
    <name evidence="4" type="ORF">ACFOOI_01645</name>
</gene>
<dbReference type="Pfam" id="PF15979">
    <property type="entry name" value="Glyco_hydro_115"/>
    <property type="match status" value="1"/>
</dbReference>
<dbReference type="GO" id="GO:0016787">
    <property type="term" value="F:hydrolase activity"/>
    <property type="evidence" value="ECO:0007669"/>
    <property type="project" value="UniProtKB-KW"/>
</dbReference>
<feature type="chain" id="PRO_5046045120" evidence="2">
    <location>
        <begin position="22"/>
        <end position="808"/>
    </location>
</feature>
<dbReference type="Gene3D" id="2.60.120.1620">
    <property type="match status" value="1"/>
</dbReference>